<keyword evidence="5" id="KW-1185">Reference proteome</keyword>
<feature type="region of interest" description="Disordered" evidence="1">
    <location>
        <begin position="816"/>
        <end position="837"/>
    </location>
</feature>
<feature type="domain" description="TTI1 N-terminal TPR" evidence="2">
    <location>
        <begin position="9"/>
        <end position="348"/>
    </location>
</feature>
<dbReference type="InterPro" id="IPR016024">
    <property type="entry name" value="ARM-type_fold"/>
</dbReference>
<dbReference type="InterPro" id="IPR052587">
    <property type="entry name" value="TELO2-interacting_protein_1"/>
</dbReference>
<feature type="region of interest" description="Disordered" evidence="1">
    <location>
        <begin position="775"/>
        <end position="802"/>
    </location>
</feature>
<sequence length="1183" mass="131114">METLRQESFKKLRAPCVELSSVGLAFRGRQNTPNDVFQALGPVYNVLAQLADKDALDEKLAEYAFFPLSHIFNETQRLPARTLELAVNCLRILIAKGWRRRLSPQLGKQLIILLTLVVGGAPNQASGGQSLHSQPVELGIACFNCFAAIFSVLEGPVAKQTIYHEIGTATIVDQAVYILLEGVSDGPSDEFCVAAAEALRALFDRVTDRVVLASIMPRTVSALTKVLKPTTQIRRSFRVLSICLQILTNLLRNVLNDQVASSVTEEPHKSQPADNQRADDRVVLDGSWLKATTTQIRLALANVIQIRRHERQEVQAALLDLCSMVIEDCSATLHDSIPLMVETIVILSISEDQSPNQAYTTLKHLATTYPVVLDTLKDSLHTWVTAFPRTMQGNDETAKQWGIKQISTAFQVLSQVQSGSDILTSALASGLCDSAAAAVNQASRNTQLVNQDAVENLSLDVLHGDNRSLTFSPVLLGHRSQQQTLKDLQSMIVRLNSSESGSEITRSIIGQIHRASGDAVVAPFWLALNFLKTGSHLTGILDDFISLDHIEISVQSLSSKAMIEELYYYSLPLLDQPLAETSRDWRISALALEAVALQAQQLGEAFRPELMDALYPVLQLLASNNSNLQRHAMVCLDILTNSCKYEDTSTMIIENVDYLVNSVGLKLNTFDVSPYPPQVLFMMVKLCGARLIPYLDDLVDSMFGILDMYHGYPRLVETMFKTLAAVVEEGTKAPSLLAITNGEAKAVDHRKRQYQRLLVSTLAEDLAARRTKRAKYMDEDVEDDEERVSHPKQPWKAEPEKVESLDADNLSDILNADESEEPLPPPREPEDEEKPLSKSHTILLHIVKSIPSHLTSPSPYLRRSLLSVLIQGFPALAQNENSFLPVINDLWPAVASKISFPSSLSGETSTALMTRDPSTTSTNAINSSSIRKIEEFDFKEETFVSTASCEAIEVMCKTAGDFMASRVEAEFPRWERIYRRTWDKVRQDAEKALERRAHHQSSNAHPSETHTPPETHLSLFLSHSLSLVIPGSSSSSTAGARAFTPHHTLWRALLSLFVTLLTHVRLPLSMGDQICEFLADWITLYVGPNYYSQYHLQAANSASDIPAAQRAELEPVEAAIQAMETWNADLTWFIFQRRKGPAVVTLNKSKAGDGAPMICEIPENPLESWSLLANRLKFAPVVF</sequence>
<dbReference type="PANTHER" id="PTHR18460:SF3">
    <property type="entry name" value="TELO2-INTERACTING PROTEIN 1 HOMOLOG"/>
    <property type="match status" value="1"/>
</dbReference>
<dbReference type="InterPro" id="IPR011989">
    <property type="entry name" value="ARM-like"/>
</dbReference>
<dbReference type="Pfam" id="PF21547">
    <property type="entry name" value="TTI1"/>
    <property type="match status" value="1"/>
</dbReference>
<evidence type="ECO:0000256" key="1">
    <source>
        <dbReference type="SAM" id="MobiDB-lite"/>
    </source>
</evidence>
<dbReference type="AlphaFoldDB" id="A0A8H6QL80"/>
<dbReference type="PANTHER" id="PTHR18460">
    <property type="entry name" value="TEL2 INTERACTING PROTEIN 1 TTI1 FAMILY MEMBER"/>
    <property type="match status" value="1"/>
</dbReference>
<reference evidence="4" key="1">
    <citation type="submission" date="2020-06" db="EMBL/GenBank/DDBJ databases">
        <title>Draft genome sequences of strains closely related to Aspergillus parafelis and Aspergillus hiratsukae.</title>
        <authorList>
            <person name="Dos Santos R.A.C."/>
            <person name="Rivero-Menendez O."/>
            <person name="Steenwyk J.L."/>
            <person name="Mead M.E."/>
            <person name="Goldman G.H."/>
            <person name="Alastruey-Izquierdo A."/>
            <person name="Rokas A."/>
        </authorList>
    </citation>
    <scope>NUCLEOTIDE SEQUENCE</scope>
    <source>
        <strain evidence="4">CNM-CM7691</strain>
    </source>
</reference>
<feature type="domain" description="TTI1 C-terminal TPR" evidence="3">
    <location>
        <begin position="759"/>
        <end position="898"/>
    </location>
</feature>
<evidence type="ECO:0000259" key="3">
    <source>
        <dbReference type="Pfam" id="PF24181"/>
    </source>
</evidence>
<dbReference type="Proteomes" id="UP000641853">
    <property type="component" value="Unassembled WGS sequence"/>
</dbReference>
<dbReference type="Pfam" id="PF24181">
    <property type="entry name" value="TPR_TTI1_C"/>
    <property type="match status" value="1"/>
</dbReference>
<accession>A0A8H6QL80</accession>
<dbReference type="GO" id="GO:0005737">
    <property type="term" value="C:cytoplasm"/>
    <property type="evidence" value="ECO:0007669"/>
    <property type="project" value="TreeGrafter"/>
</dbReference>
<gene>
    <name evidence="4" type="ORF">CNMCM7691_003439</name>
</gene>
<dbReference type="Pfam" id="PF24173">
    <property type="entry name" value="TPR_TTI1_N"/>
    <property type="match status" value="1"/>
</dbReference>
<dbReference type="InterPro" id="IPR057566">
    <property type="entry name" value="TPR_TTI1_N"/>
</dbReference>
<protein>
    <recommendedName>
        <fullName evidence="6">HEAT repeat protein</fullName>
    </recommendedName>
</protein>
<evidence type="ECO:0000313" key="5">
    <source>
        <dbReference type="Proteomes" id="UP000641853"/>
    </source>
</evidence>
<organism evidence="4 5">
    <name type="scientific">Aspergillus felis</name>
    <dbReference type="NCBI Taxonomy" id="1287682"/>
    <lineage>
        <taxon>Eukaryota</taxon>
        <taxon>Fungi</taxon>
        <taxon>Dikarya</taxon>
        <taxon>Ascomycota</taxon>
        <taxon>Pezizomycotina</taxon>
        <taxon>Eurotiomycetes</taxon>
        <taxon>Eurotiomycetidae</taxon>
        <taxon>Eurotiales</taxon>
        <taxon>Aspergillaceae</taxon>
        <taxon>Aspergillus</taxon>
        <taxon>Aspergillus subgen. Fumigati</taxon>
    </lineage>
</organism>
<dbReference type="InterPro" id="IPR057567">
    <property type="entry name" value="TPR_TTI1_C"/>
</dbReference>
<proteinExistence type="predicted"/>
<feature type="region of interest" description="Disordered" evidence="1">
    <location>
        <begin position="990"/>
        <end position="1014"/>
    </location>
</feature>
<dbReference type="EMBL" id="JACBAG010001927">
    <property type="protein sequence ID" value="KAF7174753.1"/>
    <property type="molecule type" value="Genomic_DNA"/>
</dbReference>
<evidence type="ECO:0008006" key="6">
    <source>
        <dbReference type="Google" id="ProtNLM"/>
    </source>
</evidence>
<name>A0A8H6QL80_9EURO</name>
<evidence type="ECO:0000313" key="4">
    <source>
        <dbReference type="EMBL" id="KAF7174753.1"/>
    </source>
</evidence>
<dbReference type="InterPro" id="IPR049362">
    <property type="entry name" value="TTI1_rpt"/>
</dbReference>
<dbReference type="SUPFAM" id="SSF48371">
    <property type="entry name" value="ARM repeat"/>
    <property type="match status" value="1"/>
</dbReference>
<dbReference type="Gene3D" id="1.25.10.10">
    <property type="entry name" value="Leucine-rich Repeat Variant"/>
    <property type="match status" value="1"/>
</dbReference>
<evidence type="ECO:0000259" key="2">
    <source>
        <dbReference type="Pfam" id="PF24173"/>
    </source>
</evidence>
<comment type="caution">
    <text evidence="4">The sequence shown here is derived from an EMBL/GenBank/DDBJ whole genome shotgun (WGS) entry which is preliminary data.</text>
</comment>